<gene>
    <name evidence="2" type="ORF">IDH41_12200</name>
</gene>
<sequence length="384" mass="42619">MRFTATTQEGWTEANPEEVGYDSQTLHRLDEHYAELIGKGTIQGASYILSRKGKVFANRSMGRLRAADGSPELMPDSIRKVYSITKAVTAAAISQLIDRGQLYLKQQVSGILPEFETDKHRGITVFHLLTHTSGLRGDPGFYLEPNGLPWFEWAVRELKKQGNDIGWVKAILSGPLQNMPGKEWIYSTSAFAVLGEIIAKVSGKPYAQYIQDEFFTPLGMTRSFFTVPEPFRDSVCCTGPWEEEQINNPREIQEDAPPGAGNGMYSTLDDLWKFGQMMLNGGLGNGSRILSKRAVELQTANHLNGVAHNGWGGSQTDYRHGLGWSLEHYDLCSKGTFSHEGYGHCGLYIDPAEELVFVFFVPSAKGFTNESVLTPRAIVWSGLL</sequence>
<feature type="domain" description="Beta-lactamase-related" evidence="1">
    <location>
        <begin position="30"/>
        <end position="365"/>
    </location>
</feature>
<dbReference type="InterPro" id="IPR001466">
    <property type="entry name" value="Beta-lactam-related"/>
</dbReference>
<dbReference type="AlphaFoldDB" id="A0A927H5C6"/>
<protein>
    <submittedName>
        <fullName evidence="2">Beta-lactamase family protein</fullName>
    </submittedName>
</protein>
<dbReference type="RefSeq" id="WP_190861348.1">
    <property type="nucleotide sequence ID" value="NZ_JACXIY010000014.1"/>
</dbReference>
<comment type="caution">
    <text evidence="2">The sequence shown here is derived from an EMBL/GenBank/DDBJ whole genome shotgun (WGS) entry which is preliminary data.</text>
</comment>
<dbReference type="Pfam" id="PF00144">
    <property type="entry name" value="Beta-lactamase"/>
    <property type="match status" value="1"/>
</dbReference>
<dbReference type="InterPro" id="IPR050789">
    <property type="entry name" value="Diverse_Enzym_Activities"/>
</dbReference>
<proteinExistence type="predicted"/>
<dbReference type="EMBL" id="JACXIY010000014">
    <property type="protein sequence ID" value="MBD2869341.1"/>
    <property type="molecule type" value="Genomic_DNA"/>
</dbReference>
<organism evidence="2 3">
    <name type="scientific">Paenibacillus arenilitoris</name>
    <dbReference type="NCBI Taxonomy" id="2772299"/>
    <lineage>
        <taxon>Bacteria</taxon>
        <taxon>Bacillati</taxon>
        <taxon>Bacillota</taxon>
        <taxon>Bacilli</taxon>
        <taxon>Bacillales</taxon>
        <taxon>Paenibacillaceae</taxon>
        <taxon>Paenibacillus</taxon>
    </lineage>
</organism>
<evidence type="ECO:0000313" key="3">
    <source>
        <dbReference type="Proteomes" id="UP000632125"/>
    </source>
</evidence>
<evidence type="ECO:0000313" key="2">
    <source>
        <dbReference type="EMBL" id="MBD2869341.1"/>
    </source>
</evidence>
<accession>A0A927H5C6</accession>
<dbReference type="SUPFAM" id="SSF56601">
    <property type="entry name" value="beta-lactamase/transpeptidase-like"/>
    <property type="match status" value="1"/>
</dbReference>
<dbReference type="PANTHER" id="PTHR43283">
    <property type="entry name" value="BETA-LACTAMASE-RELATED"/>
    <property type="match status" value="1"/>
</dbReference>
<evidence type="ECO:0000259" key="1">
    <source>
        <dbReference type="Pfam" id="PF00144"/>
    </source>
</evidence>
<reference evidence="2" key="1">
    <citation type="submission" date="2020-09" db="EMBL/GenBank/DDBJ databases">
        <title>A novel bacterium of genus Paenibacillus, isolated from South China Sea.</title>
        <authorList>
            <person name="Huang H."/>
            <person name="Mo K."/>
            <person name="Hu Y."/>
        </authorList>
    </citation>
    <scope>NUCLEOTIDE SEQUENCE</scope>
    <source>
        <strain evidence="2">IB182493</strain>
    </source>
</reference>
<dbReference type="InterPro" id="IPR012338">
    <property type="entry name" value="Beta-lactam/transpept-like"/>
</dbReference>
<name>A0A927H5C6_9BACL</name>
<keyword evidence="3" id="KW-1185">Reference proteome</keyword>
<dbReference type="Gene3D" id="3.40.710.10">
    <property type="entry name" value="DD-peptidase/beta-lactamase superfamily"/>
    <property type="match status" value="1"/>
</dbReference>
<dbReference type="Proteomes" id="UP000632125">
    <property type="component" value="Unassembled WGS sequence"/>
</dbReference>